<keyword evidence="3" id="KW-0963">Cytoplasm</keyword>
<gene>
    <name evidence="7" type="ORF">HCN58_29580</name>
</gene>
<evidence type="ECO:0000313" key="7">
    <source>
        <dbReference type="EMBL" id="NOJ43665.1"/>
    </source>
</evidence>
<dbReference type="SMART" id="SM00528">
    <property type="entry name" value="HNS"/>
    <property type="match status" value="1"/>
</dbReference>
<dbReference type="PANTHER" id="PTHR38097">
    <property type="match status" value="1"/>
</dbReference>
<feature type="region of interest" description="Disordered" evidence="5">
    <location>
        <begin position="58"/>
        <end position="91"/>
    </location>
</feature>
<dbReference type="SUPFAM" id="SSF81273">
    <property type="entry name" value="H-NS histone-like proteins"/>
    <property type="match status" value="1"/>
</dbReference>
<evidence type="ECO:0000256" key="2">
    <source>
        <dbReference type="ARBA" id="ARBA00010610"/>
    </source>
</evidence>
<dbReference type="Proteomes" id="UP000544122">
    <property type="component" value="Unassembled WGS sequence"/>
</dbReference>
<keyword evidence="4" id="KW-0238">DNA-binding</keyword>
<feature type="domain" description="DNA-binding protein H-NS-like C-terminal" evidence="6">
    <location>
        <begin position="65"/>
        <end position="113"/>
    </location>
</feature>
<dbReference type="InterPro" id="IPR037150">
    <property type="entry name" value="H-NS_C_dom_sf"/>
</dbReference>
<comment type="similarity">
    <text evidence="2">Belongs to the histone-like protein H-NS family.</text>
</comment>
<dbReference type="Pfam" id="PF00816">
    <property type="entry name" value="Histone_HNS"/>
    <property type="match status" value="1"/>
</dbReference>
<comment type="subcellular location">
    <subcellularLocation>
        <location evidence="1">Cytoplasm</location>
        <location evidence="1">Nucleoid</location>
    </subcellularLocation>
</comment>
<evidence type="ECO:0000256" key="4">
    <source>
        <dbReference type="ARBA" id="ARBA00023125"/>
    </source>
</evidence>
<sequence length="125" mass="14265">MEKLELEAMPLDDLWSLHEQLTAVLSRRIIAEKRQLENRLVQLNRGKIAQASVAVDVKSTKTGRKSPRRHYPRVFPKYRNPAVPSETWSGRGKQPRWLVSALKAGGRIEDFKIPGAQQGKVRALR</sequence>
<dbReference type="AlphaFoldDB" id="A0A7Y4LZC8"/>
<dbReference type="GO" id="GO:0003681">
    <property type="term" value="F:bent DNA binding"/>
    <property type="evidence" value="ECO:0007669"/>
    <property type="project" value="TreeGrafter"/>
</dbReference>
<dbReference type="PANTHER" id="PTHR38097:SF2">
    <property type="entry name" value="DNA-BINDING PROTEIN STPA"/>
    <property type="match status" value="1"/>
</dbReference>
<dbReference type="GO" id="GO:0009295">
    <property type="term" value="C:nucleoid"/>
    <property type="evidence" value="ECO:0007669"/>
    <property type="project" value="UniProtKB-SubCell"/>
</dbReference>
<keyword evidence="8" id="KW-1185">Reference proteome</keyword>
<dbReference type="Gene3D" id="4.10.430.10">
    <property type="entry name" value="Histone-like protein H-NS, C-terminal domain"/>
    <property type="match status" value="1"/>
</dbReference>
<dbReference type="GO" id="GO:0032993">
    <property type="term" value="C:protein-DNA complex"/>
    <property type="evidence" value="ECO:0007669"/>
    <property type="project" value="TreeGrafter"/>
</dbReference>
<comment type="caution">
    <text evidence="7">The sequence shown here is derived from an EMBL/GenBank/DDBJ whole genome shotgun (WGS) entry which is preliminary data.</text>
</comment>
<proteinExistence type="inferred from homology"/>
<dbReference type="EMBL" id="JAAVLX010000011">
    <property type="protein sequence ID" value="NOJ43665.1"/>
    <property type="molecule type" value="Genomic_DNA"/>
</dbReference>
<dbReference type="RefSeq" id="WP_171582873.1">
    <property type="nucleotide sequence ID" value="NZ_JAAVLX010000011.1"/>
</dbReference>
<evidence type="ECO:0000256" key="1">
    <source>
        <dbReference type="ARBA" id="ARBA00004453"/>
    </source>
</evidence>
<reference evidence="7 8" key="1">
    <citation type="submission" date="2020-03" db="EMBL/GenBank/DDBJ databases">
        <title>Bradyrhizobium diversity isolated from nodules of Indigofera sp.</title>
        <authorList>
            <person name="Klepa M."/>
            <person name="Helene L."/>
            <person name="Hungria M."/>
        </authorList>
    </citation>
    <scope>NUCLEOTIDE SEQUENCE [LARGE SCALE GENOMIC DNA]</scope>
    <source>
        <strain evidence="7 8">WSM 1791</strain>
    </source>
</reference>
<accession>A0A7Y4LZC8</accession>
<evidence type="ECO:0000259" key="6">
    <source>
        <dbReference type="SMART" id="SM00528"/>
    </source>
</evidence>
<dbReference type="InterPro" id="IPR027444">
    <property type="entry name" value="H-NS_C_dom"/>
</dbReference>
<evidence type="ECO:0000256" key="3">
    <source>
        <dbReference type="ARBA" id="ARBA00022490"/>
    </source>
</evidence>
<feature type="compositionally biased region" description="Basic residues" evidence="5">
    <location>
        <begin position="61"/>
        <end position="72"/>
    </location>
</feature>
<organism evidence="7 8">
    <name type="scientific">Bradyrhizobium australiense</name>
    <dbReference type="NCBI Taxonomy" id="2721161"/>
    <lineage>
        <taxon>Bacteria</taxon>
        <taxon>Pseudomonadati</taxon>
        <taxon>Pseudomonadota</taxon>
        <taxon>Alphaproteobacteria</taxon>
        <taxon>Hyphomicrobiales</taxon>
        <taxon>Nitrobacteraceae</taxon>
        <taxon>Bradyrhizobium</taxon>
    </lineage>
</organism>
<evidence type="ECO:0000256" key="5">
    <source>
        <dbReference type="SAM" id="MobiDB-lite"/>
    </source>
</evidence>
<dbReference type="GO" id="GO:0000976">
    <property type="term" value="F:transcription cis-regulatory region binding"/>
    <property type="evidence" value="ECO:0007669"/>
    <property type="project" value="TreeGrafter"/>
</dbReference>
<protein>
    <submittedName>
        <fullName evidence="7">H-NS histone family protein</fullName>
    </submittedName>
</protein>
<name>A0A7Y4LZC8_9BRAD</name>
<dbReference type="GO" id="GO:0003680">
    <property type="term" value="F:minor groove of adenine-thymine-rich DNA binding"/>
    <property type="evidence" value="ECO:0007669"/>
    <property type="project" value="TreeGrafter"/>
</dbReference>
<dbReference type="GO" id="GO:0001217">
    <property type="term" value="F:DNA-binding transcription repressor activity"/>
    <property type="evidence" value="ECO:0007669"/>
    <property type="project" value="TreeGrafter"/>
</dbReference>
<evidence type="ECO:0000313" key="8">
    <source>
        <dbReference type="Proteomes" id="UP000544122"/>
    </source>
</evidence>
<dbReference type="GO" id="GO:0005829">
    <property type="term" value="C:cytosol"/>
    <property type="evidence" value="ECO:0007669"/>
    <property type="project" value="TreeGrafter"/>
</dbReference>